<feature type="compositionally biased region" description="Basic residues" evidence="1">
    <location>
        <begin position="94"/>
        <end position="106"/>
    </location>
</feature>
<protein>
    <submittedName>
        <fullName evidence="2">Uncharacterized protein</fullName>
    </submittedName>
</protein>
<gene>
    <name evidence="2" type="ORF">K0M31_019893</name>
</gene>
<name>A0AA40KQA6_9HYME</name>
<comment type="caution">
    <text evidence="2">The sequence shown here is derived from an EMBL/GenBank/DDBJ whole genome shotgun (WGS) entry which is preliminary data.</text>
</comment>
<keyword evidence="3" id="KW-1185">Reference proteome</keyword>
<feature type="region of interest" description="Disordered" evidence="1">
    <location>
        <begin position="60"/>
        <end position="106"/>
    </location>
</feature>
<dbReference type="Proteomes" id="UP001177670">
    <property type="component" value="Unassembled WGS sequence"/>
</dbReference>
<organism evidence="2 3">
    <name type="scientific">Melipona bicolor</name>
    <dbReference type="NCBI Taxonomy" id="60889"/>
    <lineage>
        <taxon>Eukaryota</taxon>
        <taxon>Metazoa</taxon>
        <taxon>Ecdysozoa</taxon>
        <taxon>Arthropoda</taxon>
        <taxon>Hexapoda</taxon>
        <taxon>Insecta</taxon>
        <taxon>Pterygota</taxon>
        <taxon>Neoptera</taxon>
        <taxon>Endopterygota</taxon>
        <taxon>Hymenoptera</taxon>
        <taxon>Apocrita</taxon>
        <taxon>Aculeata</taxon>
        <taxon>Apoidea</taxon>
        <taxon>Anthophila</taxon>
        <taxon>Apidae</taxon>
        <taxon>Melipona</taxon>
    </lineage>
</organism>
<accession>A0AA40KQA6</accession>
<evidence type="ECO:0000313" key="3">
    <source>
        <dbReference type="Proteomes" id="UP001177670"/>
    </source>
</evidence>
<dbReference type="EMBL" id="JAHYIQ010000009">
    <property type="protein sequence ID" value="KAK1128742.1"/>
    <property type="molecule type" value="Genomic_DNA"/>
</dbReference>
<evidence type="ECO:0000313" key="2">
    <source>
        <dbReference type="EMBL" id="KAK1128742.1"/>
    </source>
</evidence>
<proteinExistence type="predicted"/>
<evidence type="ECO:0000256" key="1">
    <source>
        <dbReference type="SAM" id="MobiDB-lite"/>
    </source>
</evidence>
<sequence length="106" mass="11683">MGARGSGGERQVKAGRVWSDARTRIRRNSHALPFSLGVLPSNIIWETGKDNSIIVKVEGDKEETKHANNQDGSQESDSDAETVSENVTEETPVRKKRRHGLSTKAK</sequence>
<reference evidence="2" key="1">
    <citation type="submission" date="2021-10" db="EMBL/GenBank/DDBJ databases">
        <title>Melipona bicolor Genome sequencing and assembly.</title>
        <authorList>
            <person name="Araujo N.S."/>
            <person name="Arias M.C."/>
        </authorList>
    </citation>
    <scope>NUCLEOTIDE SEQUENCE</scope>
    <source>
        <strain evidence="2">USP_2M_L1-L4_2017</strain>
        <tissue evidence="2">Whole body</tissue>
    </source>
</reference>
<dbReference type="AlphaFoldDB" id="A0AA40KQA6"/>